<feature type="region of interest" description="Disordered" evidence="1">
    <location>
        <begin position="499"/>
        <end position="545"/>
    </location>
</feature>
<feature type="compositionally biased region" description="Polar residues" evidence="1">
    <location>
        <begin position="295"/>
        <end position="305"/>
    </location>
</feature>
<feature type="transmembrane region" description="Helical" evidence="2">
    <location>
        <begin position="27"/>
        <end position="48"/>
    </location>
</feature>
<evidence type="ECO:0000256" key="1">
    <source>
        <dbReference type="SAM" id="MobiDB-lite"/>
    </source>
</evidence>
<dbReference type="EMBL" id="JAXCGZ010017305">
    <property type="protein sequence ID" value="KAK7068325.1"/>
    <property type="molecule type" value="Genomic_DNA"/>
</dbReference>
<feature type="compositionally biased region" description="Basic residues" evidence="1">
    <location>
        <begin position="280"/>
        <end position="291"/>
    </location>
</feature>
<keyword evidence="4" id="KW-1185">Reference proteome</keyword>
<proteinExistence type="predicted"/>
<accession>A0AAN8WLF0</accession>
<feature type="region of interest" description="Disordered" evidence="1">
    <location>
        <begin position="277"/>
        <end position="308"/>
    </location>
</feature>
<feature type="compositionally biased region" description="Low complexity" evidence="1">
    <location>
        <begin position="526"/>
        <end position="545"/>
    </location>
</feature>
<reference evidence="3 4" key="1">
    <citation type="submission" date="2023-11" db="EMBL/GenBank/DDBJ databases">
        <title>Halocaridina rubra genome assembly.</title>
        <authorList>
            <person name="Smith C."/>
        </authorList>
    </citation>
    <scope>NUCLEOTIDE SEQUENCE [LARGE SCALE GENOMIC DNA]</scope>
    <source>
        <strain evidence="3">EP-1</strain>
        <tissue evidence="3">Whole</tissue>
    </source>
</reference>
<name>A0AAN8WLF0_HALRR</name>
<feature type="region of interest" description="Disordered" evidence="1">
    <location>
        <begin position="440"/>
        <end position="467"/>
    </location>
</feature>
<keyword evidence="2" id="KW-1133">Transmembrane helix</keyword>
<gene>
    <name evidence="3" type="ORF">SK128_016644</name>
</gene>
<protein>
    <submittedName>
        <fullName evidence="3">Uncharacterized protein</fullName>
    </submittedName>
</protein>
<organism evidence="3 4">
    <name type="scientific">Halocaridina rubra</name>
    <name type="common">Hawaiian red shrimp</name>
    <dbReference type="NCBI Taxonomy" id="373956"/>
    <lineage>
        <taxon>Eukaryota</taxon>
        <taxon>Metazoa</taxon>
        <taxon>Ecdysozoa</taxon>
        <taxon>Arthropoda</taxon>
        <taxon>Crustacea</taxon>
        <taxon>Multicrustacea</taxon>
        <taxon>Malacostraca</taxon>
        <taxon>Eumalacostraca</taxon>
        <taxon>Eucarida</taxon>
        <taxon>Decapoda</taxon>
        <taxon>Pleocyemata</taxon>
        <taxon>Caridea</taxon>
        <taxon>Atyoidea</taxon>
        <taxon>Atyidae</taxon>
        <taxon>Halocaridina</taxon>
    </lineage>
</organism>
<comment type="caution">
    <text evidence="3">The sequence shown here is derived from an EMBL/GenBank/DDBJ whole genome shotgun (WGS) entry which is preliminary data.</text>
</comment>
<keyword evidence="2" id="KW-0472">Membrane</keyword>
<feature type="compositionally biased region" description="Low complexity" evidence="1">
    <location>
        <begin position="505"/>
        <end position="514"/>
    </location>
</feature>
<evidence type="ECO:0000313" key="4">
    <source>
        <dbReference type="Proteomes" id="UP001381693"/>
    </source>
</evidence>
<dbReference type="Proteomes" id="UP001381693">
    <property type="component" value="Unassembled WGS sequence"/>
</dbReference>
<keyword evidence="2" id="KW-0812">Transmembrane</keyword>
<evidence type="ECO:0000256" key="2">
    <source>
        <dbReference type="SAM" id="Phobius"/>
    </source>
</evidence>
<evidence type="ECO:0000313" key="3">
    <source>
        <dbReference type="EMBL" id="KAK7068325.1"/>
    </source>
</evidence>
<feature type="transmembrane region" description="Helical" evidence="2">
    <location>
        <begin position="68"/>
        <end position="89"/>
    </location>
</feature>
<sequence>MPGRERFSYRQSKEINGSYMRKNTVPCASYVLCVFIVGVILMGVGTFITTHALEEHEDDQILNVVGPVLLGAGGLFFFGAVAVCVVACCTNNRLQEEFSEDFLNIGASTFYGGRGFAYLVNEDQLQQTNSALNPMQIHNGGITNLVGPVATRTSQTEGVMFLANTVAEERNRQRKYSRRYARNNTVAPDSPENISNCDHLHMNHYNPQLLDQHDHLGLEKLRRADPYPELARDFDLGEAHLTPVLRDRSSSVLHRPQGPPRVLVPHRLRRNVTYSAASRARVHSKNRHLRHQRDQTPPNLSSDSSPKWIRRLSQKRAVDRTPPSGTPENIKIHQLPHYDPGLLKSLGIANTQFKQTGIDSNLDRNHLIPKTLLQVEHNFQETSPGSLGRPPRRPAVIMGIQGLNQQPSGPAYRHKSAIYASDMSLHPLKDCVIVGEVASEGVSEHRTGRPPLPPHRGGRRIPVSRSFTTGNNYTHSLNQLVNIKRVQLFSTGSASEIENIKKGPSSRWSSSSSSLQGKGNIIQHDSSSSPPQSPISSCSGSPCNSNTSLQFCCSGCEAENESKAREVEGEELN</sequence>
<dbReference type="AlphaFoldDB" id="A0AAN8WLF0"/>